<evidence type="ECO:0000259" key="3">
    <source>
        <dbReference type="PROSITE" id="PS50846"/>
    </source>
</evidence>
<dbReference type="AlphaFoldDB" id="M7ZW99"/>
<feature type="region of interest" description="Disordered" evidence="2">
    <location>
        <begin position="176"/>
        <end position="222"/>
    </location>
</feature>
<dbReference type="CDD" id="cd00371">
    <property type="entry name" value="HMA"/>
    <property type="match status" value="1"/>
</dbReference>
<feature type="compositionally biased region" description="Acidic residues" evidence="2">
    <location>
        <begin position="186"/>
        <end position="203"/>
    </location>
</feature>
<dbReference type="InterPro" id="IPR006121">
    <property type="entry name" value="HMA_dom"/>
</dbReference>
<dbReference type="PANTHER" id="PTHR22814">
    <property type="entry name" value="COPPER TRANSPORT PROTEIN ATOX1-RELATED"/>
    <property type="match status" value="1"/>
</dbReference>
<reference evidence="4" key="1">
    <citation type="journal article" date="2013" name="Nature">
        <title>Draft genome of the wheat A-genome progenitor Triticum urartu.</title>
        <authorList>
            <person name="Ling H.Q."/>
            <person name="Zhao S."/>
            <person name="Liu D."/>
            <person name="Wang J."/>
            <person name="Sun H."/>
            <person name="Zhang C."/>
            <person name="Fan H."/>
            <person name="Li D."/>
            <person name="Dong L."/>
            <person name="Tao Y."/>
            <person name="Gao C."/>
            <person name="Wu H."/>
            <person name="Li Y."/>
            <person name="Cui Y."/>
            <person name="Guo X."/>
            <person name="Zheng S."/>
            <person name="Wang B."/>
            <person name="Yu K."/>
            <person name="Liang Q."/>
            <person name="Yang W."/>
            <person name="Lou X."/>
            <person name="Chen J."/>
            <person name="Feng M."/>
            <person name="Jian J."/>
            <person name="Zhang X."/>
            <person name="Luo G."/>
            <person name="Jiang Y."/>
            <person name="Liu J."/>
            <person name="Wang Z."/>
            <person name="Sha Y."/>
            <person name="Zhang B."/>
            <person name="Wu H."/>
            <person name="Tang D."/>
            <person name="Shen Q."/>
            <person name="Xue P."/>
            <person name="Zou S."/>
            <person name="Wang X."/>
            <person name="Liu X."/>
            <person name="Wang F."/>
            <person name="Yang Y."/>
            <person name="An X."/>
            <person name="Dong Z."/>
            <person name="Zhang K."/>
            <person name="Zhang X."/>
            <person name="Luo M.C."/>
            <person name="Dvorak J."/>
            <person name="Tong Y."/>
            <person name="Wang J."/>
            <person name="Yang H."/>
            <person name="Li Z."/>
            <person name="Wang D."/>
            <person name="Zhang A."/>
            <person name="Wang J."/>
        </authorList>
    </citation>
    <scope>NUCLEOTIDE SEQUENCE</scope>
</reference>
<evidence type="ECO:0000256" key="2">
    <source>
        <dbReference type="SAM" id="MobiDB-lite"/>
    </source>
</evidence>
<accession>M7ZW99</accession>
<evidence type="ECO:0000313" key="4">
    <source>
        <dbReference type="EMBL" id="EMS52404.1"/>
    </source>
</evidence>
<name>M7ZW99_TRIUA</name>
<dbReference type="eggNOG" id="KOG1603">
    <property type="taxonomic scope" value="Eukaryota"/>
</dbReference>
<dbReference type="PANTHER" id="PTHR22814:SF311">
    <property type="entry name" value="OS04G0502000 PROTEIN"/>
    <property type="match status" value="1"/>
</dbReference>
<evidence type="ECO:0000256" key="1">
    <source>
        <dbReference type="ARBA" id="ARBA00022723"/>
    </source>
</evidence>
<keyword evidence="1" id="KW-0479">Metal-binding</keyword>
<dbReference type="OMA" id="LELRIYM"/>
<protein>
    <recommendedName>
        <fullName evidence="3">HMA domain-containing protein</fullName>
    </recommendedName>
</protein>
<dbReference type="Pfam" id="PF00403">
    <property type="entry name" value="HMA"/>
    <property type="match status" value="1"/>
</dbReference>
<dbReference type="InterPro" id="IPR036163">
    <property type="entry name" value="HMA_dom_sf"/>
</dbReference>
<dbReference type="SUPFAM" id="SSF55008">
    <property type="entry name" value="HMA, heavy metal-associated domain"/>
    <property type="match status" value="1"/>
</dbReference>
<dbReference type="STRING" id="4572.M7ZW99"/>
<dbReference type="GO" id="GO:0046872">
    <property type="term" value="F:metal ion binding"/>
    <property type="evidence" value="ECO:0007669"/>
    <property type="project" value="UniProtKB-KW"/>
</dbReference>
<proteinExistence type="predicted"/>
<feature type="domain" description="HMA" evidence="3">
    <location>
        <begin position="117"/>
        <end position="181"/>
    </location>
</feature>
<dbReference type="EMBL" id="KD208229">
    <property type="protein sequence ID" value="EMS52404.1"/>
    <property type="molecule type" value="Genomic_DNA"/>
</dbReference>
<sequence length="246" mass="28458">MSRIQSILYRIPFVHRRHGQERLCLFRGRLHPIARFTHLIALGDFLEIQIRLQRWQGVLLIAFSGVSVGVMGEENAASANESESMFIYTFQVPFPHTILLCSVHSRRSACYLFPVQSVTVNVRVYMHCDACERSVRRTIKKIDGVETVEVDREENKVMVTGDFKAEKVLRKLKKKTGKEAEILPPDPEEENQEEEKQEPDDDAYAPYGYGRPAPDMDAVLGNEFQRPPRWDLHYFDDENTEACRIM</sequence>
<dbReference type="PROSITE" id="PS50846">
    <property type="entry name" value="HMA_2"/>
    <property type="match status" value="1"/>
</dbReference>
<organism evidence="4">
    <name type="scientific">Triticum urartu</name>
    <name type="common">Red wild einkorn</name>
    <name type="synonym">Crithodium urartu</name>
    <dbReference type="NCBI Taxonomy" id="4572"/>
    <lineage>
        <taxon>Eukaryota</taxon>
        <taxon>Viridiplantae</taxon>
        <taxon>Streptophyta</taxon>
        <taxon>Embryophyta</taxon>
        <taxon>Tracheophyta</taxon>
        <taxon>Spermatophyta</taxon>
        <taxon>Magnoliopsida</taxon>
        <taxon>Liliopsida</taxon>
        <taxon>Poales</taxon>
        <taxon>Poaceae</taxon>
        <taxon>BOP clade</taxon>
        <taxon>Pooideae</taxon>
        <taxon>Triticodae</taxon>
        <taxon>Triticeae</taxon>
        <taxon>Triticinae</taxon>
        <taxon>Triticum</taxon>
    </lineage>
</organism>
<dbReference type="Gene3D" id="3.30.70.100">
    <property type="match status" value="1"/>
</dbReference>
<gene>
    <name evidence="4" type="ORF">TRIUR3_22208</name>
</gene>